<accession>A0A6J2QET3</accession>
<keyword evidence="5" id="KW-1185">Reference proteome</keyword>
<feature type="region of interest" description="Disordered" evidence="3">
    <location>
        <begin position="293"/>
        <end position="313"/>
    </location>
</feature>
<dbReference type="GO" id="GO:0005856">
    <property type="term" value="C:cytoskeleton"/>
    <property type="evidence" value="ECO:0007669"/>
    <property type="project" value="UniProtKB-ARBA"/>
</dbReference>
<proteinExistence type="predicted"/>
<name>A0A6J2QET3_COTGO</name>
<reference evidence="6" key="1">
    <citation type="submission" date="2025-08" db="UniProtKB">
        <authorList>
            <consortium name="RefSeq"/>
        </authorList>
    </citation>
    <scope>IDENTIFICATION</scope>
</reference>
<dbReference type="PANTHER" id="PTHR21683">
    <property type="entry name" value="COILED-COIL DOMAIN-CONTAINING PROTEIN 42 LIKE-2-LIKE-RELATED"/>
    <property type="match status" value="1"/>
</dbReference>
<evidence type="ECO:0000256" key="2">
    <source>
        <dbReference type="SAM" id="Coils"/>
    </source>
</evidence>
<dbReference type="InParanoid" id="A0A6J2QET3"/>
<dbReference type="InterPro" id="IPR051147">
    <property type="entry name" value="CFAP_domain-containing"/>
</dbReference>
<dbReference type="OrthoDB" id="10264298at2759"/>
<evidence type="ECO:0000259" key="4">
    <source>
        <dbReference type="Pfam" id="PF13863"/>
    </source>
</evidence>
<evidence type="ECO:0000256" key="3">
    <source>
        <dbReference type="SAM" id="MobiDB-lite"/>
    </source>
</evidence>
<evidence type="ECO:0000313" key="6">
    <source>
        <dbReference type="RefSeq" id="XP_029296166.1"/>
    </source>
</evidence>
<dbReference type="Pfam" id="PF13863">
    <property type="entry name" value="DUF4200"/>
    <property type="match status" value="1"/>
</dbReference>
<protein>
    <submittedName>
        <fullName evidence="6">LOW QUALITY PROTEIN: coiled-coil domain-containing protein 42 like-2</fullName>
    </submittedName>
</protein>
<dbReference type="AlphaFoldDB" id="A0A6J2QET3"/>
<gene>
    <name evidence="6" type="primary">cfap73</name>
</gene>
<dbReference type="CTD" id="387885"/>
<sequence>MASSSARQKRSSQRLPAGVSGEVTAGPLRDRSTDLIDLQKQLRENEELDTKCKERKEMLQNLQKRKVELQEEYERLSEEHLSFDTFLKVDAADQLSDKAERERNKVLQLEAELKRQRLEYVELMERKQELQRQMQSHSVYSDFMSQVVKLTKYDDVQGLTSQLENLLHFRDHLYQKESTAQEQVDELRKALLSLRDQHHFLRLHKNNQLSQLHTELEKTRSDALTWERKWNHIQETAAKETLQLGQIKMATLNLYEMTDEKEGEEAVDVNDTEKQLDKIKMFIQDHSDILKQYQTPSQRQDDQKKCKPKKRIPTCKKHALFPS</sequence>
<dbReference type="PANTHER" id="PTHR21683:SF2">
    <property type="entry name" value="COILED-COIL DOMAIN-CONTAINING PROTEIN 42 LIKE-2-LIKE"/>
    <property type="match status" value="1"/>
</dbReference>
<keyword evidence="1 2" id="KW-0175">Coiled coil</keyword>
<evidence type="ECO:0000256" key="1">
    <source>
        <dbReference type="ARBA" id="ARBA00023054"/>
    </source>
</evidence>
<organism evidence="5 6">
    <name type="scientific">Cottoperca gobio</name>
    <name type="common">Frogmouth</name>
    <name type="synonym">Aphritis gobio</name>
    <dbReference type="NCBI Taxonomy" id="56716"/>
    <lineage>
        <taxon>Eukaryota</taxon>
        <taxon>Metazoa</taxon>
        <taxon>Chordata</taxon>
        <taxon>Craniata</taxon>
        <taxon>Vertebrata</taxon>
        <taxon>Euteleostomi</taxon>
        <taxon>Actinopterygii</taxon>
        <taxon>Neopterygii</taxon>
        <taxon>Teleostei</taxon>
        <taxon>Neoteleostei</taxon>
        <taxon>Acanthomorphata</taxon>
        <taxon>Eupercaria</taxon>
        <taxon>Perciformes</taxon>
        <taxon>Notothenioidei</taxon>
        <taxon>Bovichtidae</taxon>
        <taxon>Cottoperca</taxon>
    </lineage>
</organism>
<dbReference type="KEGG" id="cgob:115013795"/>
<feature type="domain" description="DUF4200" evidence="4">
    <location>
        <begin position="45"/>
        <end position="149"/>
    </location>
</feature>
<feature type="region of interest" description="Disordered" evidence="3">
    <location>
        <begin position="1"/>
        <end position="32"/>
    </location>
</feature>
<dbReference type="RefSeq" id="XP_029296166.1">
    <property type="nucleotide sequence ID" value="XM_029440306.1"/>
</dbReference>
<feature type="coiled-coil region" evidence="2">
    <location>
        <begin position="38"/>
        <end position="133"/>
    </location>
</feature>
<dbReference type="GeneID" id="115013795"/>
<dbReference type="InterPro" id="IPR025252">
    <property type="entry name" value="DUF4200"/>
</dbReference>
<dbReference type="Proteomes" id="UP000504630">
    <property type="component" value="Chromosome 9"/>
</dbReference>
<evidence type="ECO:0000313" key="5">
    <source>
        <dbReference type="Proteomes" id="UP000504630"/>
    </source>
</evidence>